<organism evidence="4 5">
    <name type="scientific">Albidovulum salinarum</name>
    <dbReference type="NCBI Taxonomy" id="2984153"/>
    <lineage>
        <taxon>Bacteria</taxon>
        <taxon>Pseudomonadati</taxon>
        <taxon>Pseudomonadota</taxon>
        <taxon>Alphaproteobacteria</taxon>
        <taxon>Rhodobacterales</taxon>
        <taxon>Paracoccaceae</taxon>
        <taxon>Albidovulum</taxon>
    </lineage>
</organism>
<evidence type="ECO:0000256" key="2">
    <source>
        <dbReference type="ARBA" id="ARBA00023239"/>
    </source>
</evidence>
<keyword evidence="2" id="KW-0456">Lyase</keyword>
<evidence type="ECO:0000256" key="3">
    <source>
        <dbReference type="RuleBase" id="RU003707"/>
    </source>
</evidence>
<dbReference type="CDD" id="cd06558">
    <property type="entry name" value="crotonase-like"/>
    <property type="match status" value="1"/>
</dbReference>
<dbReference type="InterPro" id="IPR018376">
    <property type="entry name" value="Enoyl-CoA_hyd/isom_CS"/>
</dbReference>
<dbReference type="InterPro" id="IPR001753">
    <property type="entry name" value="Enoyl-CoA_hydra/iso"/>
</dbReference>
<dbReference type="Proteomes" id="UP001209535">
    <property type="component" value="Unassembled WGS sequence"/>
</dbReference>
<comment type="similarity">
    <text evidence="1 3">Belongs to the enoyl-CoA hydratase/isomerase family.</text>
</comment>
<protein>
    <submittedName>
        <fullName evidence="4">Enoyl-CoA hydratase-related protein</fullName>
    </submittedName>
</protein>
<dbReference type="Gene3D" id="1.10.12.10">
    <property type="entry name" value="Lyase 2-enoyl-coa Hydratase, Chain A, domain 2"/>
    <property type="match status" value="1"/>
</dbReference>
<evidence type="ECO:0000313" key="5">
    <source>
        <dbReference type="Proteomes" id="UP001209535"/>
    </source>
</evidence>
<reference evidence="4 5" key="1">
    <citation type="submission" date="2022-10" db="EMBL/GenBank/DDBJ databases">
        <title>Defluviimonas sp. nov., isolated from ocean surface sediments.</title>
        <authorList>
            <person name="He W."/>
            <person name="Wang L."/>
            <person name="Zhang D.-F."/>
        </authorList>
    </citation>
    <scope>NUCLEOTIDE SEQUENCE [LARGE SCALE GENOMIC DNA]</scope>
    <source>
        <strain evidence="4 5">WL0024</strain>
    </source>
</reference>
<dbReference type="RefSeq" id="WP_263340890.1">
    <property type="nucleotide sequence ID" value="NZ_JAOVQO010000040.1"/>
</dbReference>
<evidence type="ECO:0000313" key="4">
    <source>
        <dbReference type="EMBL" id="MCU9850588.1"/>
    </source>
</evidence>
<comment type="caution">
    <text evidence="4">The sequence shown here is derived from an EMBL/GenBank/DDBJ whole genome shotgun (WGS) entry which is preliminary data.</text>
</comment>
<sequence>MTMTDVKIARQGRILEITLDRPRANAINAATSKAMGDAFRQLAEDDGLSVAIVTGGGERFFSAGWDLKAAAEGEPPDADQGIGGFAGLTEYWNLKKPVIAAVNGMALGGGFELALAADMIVAAEHAEFALTEATIGLIADAGGVIRLPRRLPRAIAMEMMMTGRRASAAELANWGLVNEVVPGAALMDAARDLAERVAACAPLSLQAIKEIDRATEGASERDAYRIMREADLPTYRRVYASEDAAEGMAALAGKRAPNWKGR</sequence>
<gene>
    <name evidence="4" type="ORF">OEZ60_21675</name>
</gene>
<accession>A0ABT2X9G4</accession>
<dbReference type="PANTHER" id="PTHR11941">
    <property type="entry name" value="ENOYL-COA HYDRATASE-RELATED"/>
    <property type="match status" value="1"/>
</dbReference>
<name>A0ABT2X9G4_9RHOB</name>
<evidence type="ECO:0000256" key="1">
    <source>
        <dbReference type="ARBA" id="ARBA00005254"/>
    </source>
</evidence>
<dbReference type="Pfam" id="PF00378">
    <property type="entry name" value="ECH_1"/>
    <property type="match status" value="1"/>
</dbReference>
<proteinExistence type="inferred from homology"/>
<dbReference type="EMBL" id="JAOVQO010000040">
    <property type="protein sequence ID" value="MCU9850588.1"/>
    <property type="molecule type" value="Genomic_DNA"/>
</dbReference>
<dbReference type="InterPro" id="IPR014748">
    <property type="entry name" value="Enoyl-CoA_hydra_C"/>
</dbReference>
<dbReference type="InterPro" id="IPR029045">
    <property type="entry name" value="ClpP/crotonase-like_dom_sf"/>
</dbReference>
<dbReference type="PROSITE" id="PS00166">
    <property type="entry name" value="ENOYL_COA_HYDRATASE"/>
    <property type="match status" value="1"/>
</dbReference>
<dbReference type="PANTHER" id="PTHR11941:SF54">
    <property type="entry name" value="ENOYL-COA HYDRATASE, MITOCHONDRIAL"/>
    <property type="match status" value="1"/>
</dbReference>
<dbReference type="SUPFAM" id="SSF52096">
    <property type="entry name" value="ClpP/crotonase"/>
    <property type="match status" value="1"/>
</dbReference>
<dbReference type="Gene3D" id="3.90.226.10">
    <property type="entry name" value="2-enoyl-CoA Hydratase, Chain A, domain 1"/>
    <property type="match status" value="1"/>
</dbReference>
<keyword evidence="5" id="KW-1185">Reference proteome</keyword>